<evidence type="ECO:0000256" key="2">
    <source>
        <dbReference type="ARBA" id="ARBA00022741"/>
    </source>
</evidence>
<keyword evidence="6" id="KW-1185">Reference proteome</keyword>
<dbReference type="InterPro" id="IPR051550">
    <property type="entry name" value="SCF-Subunits/Alg-Epimerases"/>
</dbReference>
<dbReference type="STRING" id="1173111.SAMN05444955_10999"/>
<reference evidence="5 6" key="1">
    <citation type="submission" date="2016-10" db="EMBL/GenBank/DDBJ databases">
        <authorList>
            <person name="de Groot N.N."/>
        </authorList>
    </citation>
    <scope>NUCLEOTIDE SEQUENCE [LARGE SCALE GENOMIC DNA]</scope>
    <source>
        <strain evidence="5 6">DSM 46701</strain>
    </source>
</reference>
<organism evidence="5 6">
    <name type="scientific">Lihuaxuella thermophila</name>
    <dbReference type="NCBI Taxonomy" id="1173111"/>
    <lineage>
        <taxon>Bacteria</taxon>
        <taxon>Bacillati</taxon>
        <taxon>Bacillota</taxon>
        <taxon>Bacilli</taxon>
        <taxon>Bacillales</taxon>
        <taxon>Thermoactinomycetaceae</taxon>
        <taxon>Lihuaxuella</taxon>
    </lineage>
</organism>
<evidence type="ECO:0000256" key="1">
    <source>
        <dbReference type="ARBA" id="ARBA00022737"/>
    </source>
</evidence>
<dbReference type="Pfam" id="PF13229">
    <property type="entry name" value="Beta_helix"/>
    <property type="match status" value="2"/>
</dbReference>
<dbReference type="Proteomes" id="UP000199695">
    <property type="component" value="Unassembled WGS sequence"/>
</dbReference>
<dbReference type="GO" id="GO:0006511">
    <property type="term" value="P:ubiquitin-dependent protein catabolic process"/>
    <property type="evidence" value="ECO:0007669"/>
    <property type="project" value="TreeGrafter"/>
</dbReference>
<dbReference type="InterPro" id="IPR011050">
    <property type="entry name" value="Pectin_lyase_fold/virulence"/>
</dbReference>
<protein>
    <submittedName>
        <fullName evidence="5">Right handed beta helix region</fullName>
    </submittedName>
</protein>
<dbReference type="InterPro" id="IPR039448">
    <property type="entry name" value="Beta_helix"/>
</dbReference>
<dbReference type="SMART" id="SM00710">
    <property type="entry name" value="PbH1"/>
    <property type="match status" value="6"/>
</dbReference>
<dbReference type="PANTHER" id="PTHR22990">
    <property type="entry name" value="F-BOX ONLY PROTEIN"/>
    <property type="match status" value="1"/>
</dbReference>
<dbReference type="RefSeq" id="WP_170839901.1">
    <property type="nucleotide sequence ID" value="NZ_FOCQ01000009.1"/>
</dbReference>
<dbReference type="PANTHER" id="PTHR22990:SF15">
    <property type="entry name" value="F-BOX ONLY PROTEIN 10"/>
    <property type="match status" value="1"/>
</dbReference>
<keyword evidence="3" id="KW-0067">ATP-binding</keyword>
<accession>A0A1H8FVS1</accession>
<dbReference type="SUPFAM" id="SSF52540">
    <property type="entry name" value="P-loop containing nucleoside triphosphate hydrolases"/>
    <property type="match status" value="1"/>
</dbReference>
<dbReference type="InterPro" id="IPR000641">
    <property type="entry name" value="CbxX/CfxQ"/>
</dbReference>
<sequence length="762" mass="85423">MSKIRVSRKLFARYRSIQAAISDAPAGSVIEIEPGIYKEDVWIDRYIELIGAGPKEEIIIQGVKQPTIEMGADYAVVKNVTLQQAKRNQSPVVLAGRGSLVLDGCDVFAGSGPGVSVIGNSAEPVFRRCRFFSGKNVAVLNRSRGKVLFEDCHLSSDSDIAVIFIADGNPVVRRSTITGNPGYGIFVDEHGEGTFEECNVFGFNYSPAVGIDGGNPYFYRCRIHDGGESGIVIHRGKGVFQECTLFGFEKELPAVRVCNRSQPRFQYCTIKNCKGGAFLFENEGSGLVENCDLFGFIHAPAIIIRTEAHPQILRTRIHDGNREAVVSTDHGKGLMESCELYGFNGNIVSVTHSGKMDVLRCKVYNGNEHGIYMAQKAEGIIQDTEISRFPRKAAVHIRQAADPSFVHCRIHDSRLGVEIIENGRGTFEQCLFRGLEKVWEIHESHPAIRNCKDEHEQGLELPDKPYEFMLSKPLSDLFRELDDVIGQQQVKEALREAVLYLDYLQDRKRMGFKTNEPLNIHALFTGPSDSGQLQIADIYGRVMREMGFLAKGHVVVAGVSDLIDPDPAQTERNIRSFARQAQGGILYLHGLHTLDTGPWPAPSAHMLFSLLEQLLEQEGSEFALIVAGPDQEMNHWLQAHSRIADQLQNRYVFTDYSPEDLAQIFASAAKEEDYTIHPAASPVLLREMRRLWNKLDTKSKAERVREYLQKVKAHHSRRCSRLPKQERTMEVLTTFLPEDLMVKEKSDVQPDDVSWLKELGDH</sequence>
<dbReference type="SUPFAM" id="SSF51126">
    <property type="entry name" value="Pectin lyase-like"/>
    <property type="match status" value="2"/>
</dbReference>
<evidence type="ECO:0000256" key="3">
    <source>
        <dbReference type="ARBA" id="ARBA00022840"/>
    </source>
</evidence>
<dbReference type="Gene3D" id="2.160.20.10">
    <property type="entry name" value="Single-stranded right-handed beta-helix, Pectin lyase-like"/>
    <property type="match status" value="2"/>
</dbReference>
<dbReference type="GO" id="GO:0005524">
    <property type="term" value="F:ATP binding"/>
    <property type="evidence" value="ECO:0007669"/>
    <property type="project" value="UniProtKB-KW"/>
</dbReference>
<dbReference type="Gene3D" id="3.40.50.300">
    <property type="entry name" value="P-loop containing nucleotide triphosphate hydrolases"/>
    <property type="match status" value="1"/>
</dbReference>
<dbReference type="EMBL" id="FOCQ01000009">
    <property type="protein sequence ID" value="SEN35739.1"/>
    <property type="molecule type" value="Genomic_DNA"/>
</dbReference>
<dbReference type="PRINTS" id="PR00819">
    <property type="entry name" value="CBXCFQXSUPER"/>
</dbReference>
<evidence type="ECO:0000259" key="4">
    <source>
        <dbReference type="Pfam" id="PF13229"/>
    </source>
</evidence>
<gene>
    <name evidence="5" type="ORF">SAMN05444955_10999</name>
</gene>
<dbReference type="AlphaFoldDB" id="A0A1H8FVS1"/>
<keyword evidence="1" id="KW-0677">Repeat</keyword>
<feature type="domain" description="Right handed beta helix" evidence="4">
    <location>
        <begin position="301"/>
        <end position="434"/>
    </location>
</feature>
<proteinExistence type="predicted"/>
<evidence type="ECO:0000313" key="6">
    <source>
        <dbReference type="Proteomes" id="UP000199695"/>
    </source>
</evidence>
<evidence type="ECO:0000313" key="5">
    <source>
        <dbReference type="EMBL" id="SEN35739.1"/>
    </source>
</evidence>
<dbReference type="InterPro" id="IPR006626">
    <property type="entry name" value="PbH1"/>
</dbReference>
<name>A0A1H8FVS1_9BACL</name>
<dbReference type="Gene3D" id="1.10.8.60">
    <property type="match status" value="1"/>
</dbReference>
<dbReference type="InterPro" id="IPR012334">
    <property type="entry name" value="Pectin_lyas_fold"/>
</dbReference>
<dbReference type="InterPro" id="IPR027417">
    <property type="entry name" value="P-loop_NTPase"/>
</dbReference>
<feature type="domain" description="Right handed beta helix" evidence="4">
    <location>
        <begin position="163"/>
        <end position="294"/>
    </location>
</feature>
<keyword evidence="2" id="KW-0547">Nucleotide-binding</keyword>